<keyword evidence="3" id="KW-1185">Reference proteome</keyword>
<evidence type="ECO:0000313" key="2">
    <source>
        <dbReference type="EMBL" id="VEJ10215.1"/>
    </source>
</evidence>
<gene>
    <name evidence="2" type="primary">yqcC</name>
    <name evidence="2" type="ORF">NCTC12871_01725</name>
</gene>
<sequence length="105" mass="12044">MQQKIHAHLNELQNVLEKYELWSLVPPTADALASTEPFAIDKLDAHEWLQWIFIPRMRVLLDGNLPLPTQIAISPYIEEALKDHDNLADLLAPLLAIEELLQKDK</sequence>
<dbReference type="Gene3D" id="1.20.1440.40">
    <property type="entry name" value="YqcC-like"/>
    <property type="match status" value="1"/>
</dbReference>
<protein>
    <submittedName>
        <fullName evidence="2">Domain of uncharacterized function, DUF446</fullName>
    </submittedName>
</protein>
<dbReference type="Pfam" id="PF04287">
    <property type="entry name" value="DUF446"/>
    <property type="match status" value="1"/>
</dbReference>
<dbReference type="AlphaFoldDB" id="A0A448TW93"/>
<organism evidence="2 3">
    <name type="scientific">Actinobacillus delphinicola</name>
    <dbReference type="NCBI Taxonomy" id="51161"/>
    <lineage>
        <taxon>Bacteria</taxon>
        <taxon>Pseudomonadati</taxon>
        <taxon>Pseudomonadota</taxon>
        <taxon>Gammaproteobacteria</taxon>
        <taxon>Pasteurellales</taxon>
        <taxon>Pasteurellaceae</taxon>
        <taxon>Actinobacillus</taxon>
    </lineage>
</organism>
<dbReference type="Proteomes" id="UP000279799">
    <property type="component" value="Chromosome"/>
</dbReference>
<dbReference type="RefSeq" id="WP_126600757.1">
    <property type="nucleotide sequence ID" value="NZ_LR134510.1"/>
</dbReference>
<dbReference type="PIRSF" id="PIRSF006257">
    <property type="entry name" value="UCP006257"/>
    <property type="match status" value="1"/>
</dbReference>
<feature type="domain" description="YqcC-like" evidence="1">
    <location>
        <begin position="5"/>
        <end position="100"/>
    </location>
</feature>
<name>A0A448TW93_9PAST</name>
<proteinExistence type="predicted"/>
<dbReference type="InterPro" id="IPR023376">
    <property type="entry name" value="YqcC-like_dom"/>
</dbReference>
<dbReference type="GO" id="GO:0044010">
    <property type="term" value="P:single-species biofilm formation"/>
    <property type="evidence" value="ECO:0007669"/>
    <property type="project" value="TreeGrafter"/>
</dbReference>
<dbReference type="InterPro" id="IPR036814">
    <property type="entry name" value="YqcC-like_sf"/>
</dbReference>
<evidence type="ECO:0000313" key="3">
    <source>
        <dbReference type="Proteomes" id="UP000279799"/>
    </source>
</evidence>
<dbReference type="PANTHER" id="PTHR39586">
    <property type="entry name" value="CYTOPLASMIC PROTEIN-RELATED"/>
    <property type="match status" value="1"/>
</dbReference>
<accession>A0A448TW93</accession>
<reference evidence="2 3" key="1">
    <citation type="submission" date="2018-12" db="EMBL/GenBank/DDBJ databases">
        <authorList>
            <consortium name="Pathogen Informatics"/>
        </authorList>
    </citation>
    <scope>NUCLEOTIDE SEQUENCE [LARGE SCALE GENOMIC DNA]</scope>
    <source>
        <strain evidence="2 3">NCTC12871</strain>
    </source>
</reference>
<dbReference type="SUPFAM" id="SSF158452">
    <property type="entry name" value="YqcC-like"/>
    <property type="match status" value="1"/>
</dbReference>
<dbReference type="EMBL" id="LR134510">
    <property type="protein sequence ID" value="VEJ10215.1"/>
    <property type="molecule type" value="Genomic_DNA"/>
</dbReference>
<dbReference type="PANTHER" id="PTHR39586:SF1">
    <property type="entry name" value="CYTOPLASMIC PROTEIN"/>
    <property type="match status" value="1"/>
</dbReference>
<dbReference type="InterPro" id="IPR007384">
    <property type="entry name" value="UCP006257"/>
</dbReference>
<dbReference type="OrthoDB" id="8794567at2"/>
<evidence type="ECO:0000259" key="1">
    <source>
        <dbReference type="Pfam" id="PF04287"/>
    </source>
</evidence>
<dbReference type="KEGG" id="adp:NCTC12871_01725"/>